<gene>
    <name evidence="2" type="ORF">GXW74_24335</name>
</gene>
<dbReference type="RefSeq" id="WP_211849193.1">
    <property type="nucleotide sequence ID" value="NZ_JAAEDL010000036.1"/>
</dbReference>
<dbReference type="Pfam" id="PF13835">
    <property type="entry name" value="DUF4194"/>
    <property type="match status" value="1"/>
</dbReference>
<sequence>MLSDLEEALEASANRGRKLEDFQAAADVLLTRQFAYRTDRGSSRLVATVIANRDYFGDLMLAVGRRLIIDERAGMVGAVPVDGRGRRLPLEDSLLLLTMRVAYQDGIPGRINDDGEVEVTTDELIAKLEELSGRRKDSLPRLRGTTGLSEVISSLGPGVAREGEAVEGEDRNRVVHLRAGLLHAVGLDALTRLEAFASEIVSRRRSQAAEVNATDADLSEVPSFGEGNST</sequence>
<keyword evidence="3" id="KW-1185">Reference proteome</keyword>
<evidence type="ECO:0000313" key="2">
    <source>
        <dbReference type="EMBL" id="MBR0683631.1"/>
    </source>
</evidence>
<dbReference type="AlphaFoldDB" id="A0A9X9XIU5"/>
<dbReference type="Proteomes" id="UP001138709">
    <property type="component" value="Unassembled WGS sequence"/>
</dbReference>
<reference evidence="2" key="2">
    <citation type="journal article" date="2021" name="Syst. Appl. Microbiol.">
        <title>Roseomonas hellenica sp. nov., isolated from roots of wild-growing Alkanna tinctoria.</title>
        <authorList>
            <person name="Rat A."/>
            <person name="Naranjo H.D."/>
            <person name="Lebbe L."/>
            <person name="Cnockaert M."/>
            <person name="Krigas N."/>
            <person name="Grigoriadou K."/>
            <person name="Maloupa E."/>
            <person name="Willems A."/>
        </authorList>
    </citation>
    <scope>NUCLEOTIDE SEQUENCE</scope>
    <source>
        <strain evidence="2">LMG 31228</strain>
    </source>
</reference>
<name>A0A9X9XIU5_9PROT</name>
<evidence type="ECO:0000256" key="1">
    <source>
        <dbReference type="SAM" id="MobiDB-lite"/>
    </source>
</evidence>
<dbReference type="InterPro" id="IPR025449">
    <property type="entry name" value="JetB"/>
</dbReference>
<reference evidence="2" key="1">
    <citation type="submission" date="2020-01" db="EMBL/GenBank/DDBJ databases">
        <authorList>
            <person name="Rat A."/>
        </authorList>
    </citation>
    <scope>NUCLEOTIDE SEQUENCE</scope>
    <source>
        <strain evidence="2">LMG 31228</strain>
    </source>
</reference>
<organism evidence="2 3">
    <name type="scientific">Neoroseomonas eburnea</name>
    <dbReference type="NCBI Taxonomy" id="1346889"/>
    <lineage>
        <taxon>Bacteria</taxon>
        <taxon>Pseudomonadati</taxon>
        <taxon>Pseudomonadota</taxon>
        <taxon>Alphaproteobacteria</taxon>
        <taxon>Acetobacterales</taxon>
        <taxon>Acetobacteraceae</taxon>
        <taxon>Neoroseomonas</taxon>
    </lineage>
</organism>
<feature type="region of interest" description="Disordered" evidence="1">
    <location>
        <begin position="207"/>
        <end position="230"/>
    </location>
</feature>
<comment type="caution">
    <text evidence="2">The sequence shown here is derived from an EMBL/GenBank/DDBJ whole genome shotgun (WGS) entry which is preliminary data.</text>
</comment>
<accession>A0A9X9XIU5</accession>
<evidence type="ECO:0000313" key="3">
    <source>
        <dbReference type="Proteomes" id="UP001138709"/>
    </source>
</evidence>
<proteinExistence type="predicted"/>
<protein>
    <submittedName>
        <fullName evidence="2">DUF4194 domain-containing protein</fullName>
    </submittedName>
</protein>
<dbReference type="EMBL" id="JAAEDL010000036">
    <property type="protein sequence ID" value="MBR0683631.1"/>
    <property type="molecule type" value="Genomic_DNA"/>
</dbReference>